<feature type="transmembrane region" description="Helical" evidence="6">
    <location>
        <begin position="258"/>
        <end position="284"/>
    </location>
</feature>
<feature type="transmembrane region" description="Helical" evidence="6">
    <location>
        <begin position="305"/>
        <end position="329"/>
    </location>
</feature>
<feature type="transmembrane region" description="Helical" evidence="6">
    <location>
        <begin position="129"/>
        <end position="150"/>
    </location>
</feature>
<evidence type="ECO:0000256" key="2">
    <source>
        <dbReference type="ARBA" id="ARBA00022475"/>
    </source>
</evidence>
<evidence type="ECO:0000256" key="6">
    <source>
        <dbReference type="SAM" id="Phobius"/>
    </source>
</evidence>
<dbReference type="Proteomes" id="UP001165652">
    <property type="component" value="Unassembled WGS sequence"/>
</dbReference>
<dbReference type="InterPro" id="IPR050833">
    <property type="entry name" value="Poly_Biosynth_Transport"/>
</dbReference>
<dbReference type="InterPro" id="IPR002797">
    <property type="entry name" value="Polysacc_synth"/>
</dbReference>
<evidence type="ECO:0000256" key="4">
    <source>
        <dbReference type="ARBA" id="ARBA00022989"/>
    </source>
</evidence>
<dbReference type="EMBL" id="JAQQLI010000006">
    <property type="protein sequence ID" value="MDC7785233.1"/>
    <property type="molecule type" value="Genomic_DNA"/>
</dbReference>
<gene>
    <name evidence="7" type="ORF">PQJ73_06015</name>
</gene>
<comment type="subcellular location">
    <subcellularLocation>
        <location evidence="1">Cell membrane</location>
        <topology evidence="1">Multi-pass membrane protein</topology>
    </subcellularLocation>
</comment>
<organism evidence="7 8">
    <name type="scientific">Rhodoplanes tepidamans</name>
    <name type="common">Rhodoplanes cryptolactis</name>
    <dbReference type="NCBI Taxonomy" id="200616"/>
    <lineage>
        <taxon>Bacteria</taxon>
        <taxon>Pseudomonadati</taxon>
        <taxon>Pseudomonadota</taxon>
        <taxon>Alphaproteobacteria</taxon>
        <taxon>Hyphomicrobiales</taxon>
        <taxon>Nitrobacteraceae</taxon>
        <taxon>Rhodoplanes</taxon>
    </lineage>
</organism>
<feature type="transmembrane region" description="Helical" evidence="6">
    <location>
        <begin position="162"/>
        <end position="181"/>
    </location>
</feature>
<feature type="transmembrane region" description="Helical" evidence="6">
    <location>
        <begin position="453"/>
        <end position="470"/>
    </location>
</feature>
<keyword evidence="5 6" id="KW-0472">Membrane</keyword>
<name>A0ABT5J6G2_RHOTP</name>
<feature type="transmembrane region" description="Helical" evidence="6">
    <location>
        <begin position="335"/>
        <end position="356"/>
    </location>
</feature>
<dbReference type="PANTHER" id="PTHR30250">
    <property type="entry name" value="PST FAMILY PREDICTED COLANIC ACID TRANSPORTER"/>
    <property type="match status" value="1"/>
</dbReference>
<evidence type="ECO:0000313" key="7">
    <source>
        <dbReference type="EMBL" id="MDC7785233.1"/>
    </source>
</evidence>
<dbReference type="Pfam" id="PF01943">
    <property type="entry name" value="Polysacc_synt"/>
    <property type="match status" value="1"/>
</dbReference>
<reference evidence="7" key="1">
    <citation type="journal article" date="2023" name="Microbiol Resour">
        <title>Genome Sequences of Rhodoplanes serenus and Two Thermotolerant Strains, Rhodoplanes tepidamans and 'Rhodoplanes cryptolactis,' Further Refine the Genus.</title>
        <authorList>
            <person name="Rayyan A.A."/>
            <person name="Kyndt J.A."/>
        </authorList>
    </citation>
    <scope>NUCLEOTIDE SEQUENCE</scope>
    <source>
        <strain evidence="7">DSM 9987</strain>
    </source>
</reference>
<sequence length="508" mass="51714">MPSNLARNSVLGALAGSATTLGSFLSGVVVARALGAEGSGVVSYAVWLVLMAVPVVDLGTSSAVVRYVSELRGRGEADQARRISQHLLRVLTASVAAVAVIALATGLLLRGTPTTWIVGTATGPATAMLGPLIVAFVAAQAFGAFNLAYLRGLQDFGTIARLSLASFVLQIVGVTAGSLLFGVVGAVAGYAAGQVLSAAAAARRLSGSGGPPDDMVRDRVRRFSRYAWAANITNALVWSRAEFFFLERAWGHEAVAMFAVALALTALASQGPLLLTTGVLSFFAEQHGRREETALMNAMATGTRLLAALAFPACLGMAAVMPLLLPLVYGDAFTPAVPAAIILACAAAVGVTSVMATNLVQAVERNDFVFFSSLFGAALALAAGLLLVPAFGVIGAAVSRTVIQLAMVTVGLWFVVTRLKCPVPFGALGRLAIAAAVAALVALAVVAAARHAAALPVAVAAAVGAYIVALRATRALPEADIALLLGLAGRLPVPLRATAGRVLAFVRG</sequence>
<feature type="transmembrane region" description="Helical" evidence="6">
    <location>
        <begin position="397"/>
        <end position="416"/>
    </location>
</feature>
<evidence type="ECO:0000256" key="3">
    <source>
        <dbReference type="ARBA" id="ARBA00022692"/>
    </source>
</evidence>
<keyword evidence="3 6" id="KW-0812">Transmembrane</keyword>
<reference evidence="7" key="2">
    <citation type="submission" date="2023-02" db="EMBL/GenBank/DDBJ databases">
        <authorList>
            <person name="Rayyan A."/>
            <person name="Meyer T."/>
            <person name="Kyndt J.A."/>
        </authorList>
    </citation>
    <scope>NUCLEOTIDE SEQUENCE</scope>
    <source>
        <strain evidence="7">DSM 9987</strain>
    </source>
</reference>
<keyword evidence="4 6" id="KW-1133">Transmembrane helix</keyword>
<evidence type="ECO:0000256" key="1">
    <source>
        <dbReference type="ARBA" id="ARBA00004651"/>
    </source>
</evidence>
<feature type="transmembrane region" description="Helical" evidence="6">
    <location>
        <begin position="86"/>
        <end position="109"/>
    </location>
</feature>
<dbReference type="RefSeq" id="WP_272776079.1">
    <property type="nucleotide sequence ID" value="NZ_JAQQLI010000006.1"/>
</dbReference>
<evidence type="ECO:0000256" key="5">
    <source>
        <dbReference type="ARBA" id="ARBA00023136"/>
    </source>
</evidence>
<keyword evidence="8" id="KW-1185">Reference proteome</keyword>
<accession>A0ABT5J6G2</accession>
<feature type="transmembrane region" description="Helical" evidence="6">
    <location>
        <begin position="368"/>
        <end position="391"/>
    </location>
</feature>
<evidence type="ECO:0000313" key="8">
    <source>
        <dbReference type="Proteomes" id="UP001165652"/>
    </source>
</evidence>
<proteinExistence type="predicted"/>
<comment type="caution">
    <text evidence="7">The sequence shown here is derived from an EMBL/GenBank/DDBJ whole genome shotgun (WGS) entry which is preliminary data.</text>
</comment>
<dbReference type="PANTHER" id="PTHR30250:SF11">
    <property type="entry name" value="O-ANTIGEN TRANSPORTER-RELATED"/>
    <property type="match status" value="1"/>
</dbReference>
<feature type="transmembrane region" description="Helical" evidence="6">
    <location>
        <begin position="41"/>
        <end position="65"/>
    </location>
</feature>
<feature type="transmembrane region" description="Helical" evidence="6">
    <location>
        <begin position="428"/>
        <end position="447"/>
    </location>
</feature>
<keyword evidence="2" id="KW-1003">Cell membrane</keyword>
<protein>
    <submittedName>
        <fullName evidence="7">Polysaccharide biosynthesis C-terminal domain-containing protein</fullName>
    </submittedName>
</protein>